<proteinExistence type="predicted"/>
<dbReference type="EMBL" id="LXQA011458508">
    <property type="protein sequence ID" value="MCI97926.1"/>
    <property type="molecule type" value="Genomic_DNA"/>
</dbReference>
<dbReference type="Proteomes" id="UP000265520">
    <property type="component" value="Unassembled WGS sequence"/>
</dbReference>
<evidence type="ECO:0000313" key="2">
    <source>
        <dbReference type="Proteomes" id="UP000265520"/>
    </source>
</evidence>
<protein>
    <submittedName>
        <fullName evidence="1">Uncharacterized protein</fullName>
    </submittedName>
</protein>
<keyword evidence="2" id="KW-1185">Reference proteome</keyword>
<feature type="non-terminal residue" evidence="1">
    <location>
        <position position="1"/>
    </location>
</feature>
<sequence length="61" mass="6593">GEKNGKKLKNQQILFLPGAQGAIPWAQGAAFSTRFAVCCLFPAQRTSRAARCASFSGKCRF</sequence>
<reference evidence="1 2" key="1">
    <citation type="journal article" date="2018" name="Front. Plant Sci.">
        <title>Red Clover (Trifolium pratense) and Zigzag Clover (T. medium) - A Picture of Genomic Similarities and Differences.</title>
        <authorList>
            <person name="Dluhosova J."/>
            <person name="Istvanek J."/>
            <person name="Nedelnik J."/>
            <person name="Repkova J."/>
        </authorList>
    </citation>
    <scope>NUCLEOTIDE SEQUENCE [LARGE SCALE GENOMIC DNA]</scope>
    <source>
        <strain evidence="2">cv. 10/8</strain>
        <tissue evidence="1">Leaf</tissue>
    </source>
</reference>
<name>A0A392WCJ0_9FABA</name>
<accession>A0A392WCJ0</accession>
<dbReference type="AlphaFoldDB" id="A0A392WCJ0"/>
<evidence type="ECO:0000313" key="1">
    <source>
        <dbReference type="EMBL" id="MCI97926.1"/>
    </source>
</evidence>
<comment type="caution">
    <text evidence="1">The sequence shown here is derived from an EMBL/GenBank/DDBJ whole genome shotgun (WGS) entry which is preliminary data.</text>
</comment>
<organism evidence="1 2">
    <name type="scientific">Trifolium medium</name>
    <dbReference type="NCBI Taxonomy" id="97028"/>
    <lineage>
        <taxon>Eukaryota</taxon>
        <taxon>Viridiplantae</taxon>
        <taxon>Streptophyta</taxon>
        <taxon>Embryophyta</taxon>
        <taxon>Tracheophyta</taxon>
        <taxon>Spermatophyta</taxon>
        <taxon>Magnoliopsida</taxon>
        <taxon>eudicotyledons</taxon>
        <taxon>Gunneridae</taxon>
        <taxon>Pentapetalae</taxon>
        <taxon>rosids</taxon>
        <taxon>fabids</taxon>
        <taxon>Fabales</taxon>
        <taxon>Fabaceae</taxon>
        <taxon>Papilionoideae</taxon>
        <taxon>50 kb inversion clade</taxon>
        <taxon>NPAAA clade</taxon>
        <taxon>Hologalegina</taxon>
        <taxon>IRL clade</taxon>
        <taxon>Trifolieae</taxon>
        <taxon>Trifolium</taxon>
    </lineage>
</organism>